<protein>
    <recommendedName>
        <fullName evidence="4">Lipid droplet-associated perilipin protein</fullName>
    </recommendedName>
</protein>
<organism evidence="2 3">
    <name type="scientific">Sphaerobolus stellatus (strain SS14)</name>
    <dbReference type="NCBI Taxonomy" id="990650"/>
    <lineage>
        <taxon>Eukaryota</taxon>
        <taxon>Fungi</taxon>
        <taxon>Dikarya</taxon>
        <taxon>Basidiomycota</taxon>
        <taxon>Agaricomycotina</taxon>
        <taxon>Agaricomycetes</taxon>
        <taxon>Phallomycetidae</taxon>
        <taxon>Geastrales</taxon>
        <taxon>Sphaerobolaceae</taxon>
        <taxon>Sphaerobolus</taxon>
    </lineage>
</organism>
<dbReference type="OrthoDB" id="376826at2759"/>
<evidence type="ECO:0008006" key="4">
    <source>
        <dbReference type="Google" id="ProtNLM"/>
    </source>
</evidence>
<evidence type="ECO:0000313" key="2">
    <source>
        <dbReference type="EMBL" id="KIJ22648.1"/>
    </source>
</evidence>
<sequence length="333" mass="36501">MASASTETETNQVPFTSLSRVSHIPLVESGISTLHSTLSNTPLIRTPYNLSLTLSSTLMPYVESASTHYPFAPFLSYGDRAANKGLDIAQEKFPYAFQSKPEQVWDDVRTVADEHVIKPAYNVAKTVDQSLTPLVDTFSSVVKKFNNAAEASTSDAHATEEYQIQRAYALIRVLKDDILRISNDEQNAIVKNIHATLTRLTQQSSALLTTIRSRSDDATSRAHQLAQSVLAELDKLSPLVSALTTKTSSKLRETSTSLRTILASSEPITDKLPKVRTTISEGVKDVVEDIVHNVHELVEEIRSVSSSKNVSPLSTPTTENAPSHEEKEKPAAE</sequence>
<evidence type="ECO:0000313" key="3">
    <source>
        <dbReference type="Proteomes" id="UP000054279"/>
    </source>
</evidence>
<proteinExistence type="predicted"/>
<accession>A0A0C9T1I7</accession>
<keyword evidence="3" id="KW-1185">Reference proteome</keyword>
<feature type="region of interest" description="Disordered" evidence="1">
    <location>
        <begin position="302"/>
        <end position="333"/>
    </location>
</feature>
<name>A0A0C9T1I7_SPHS4</name>
<dbReference type="EMBL" id="KN838037">
    <property type="protein sequence ID" value="KIJ22648.1"/>
    <property type="molecule type" value="Genomic_DNA"/>
</dbReference>
<dbReference type="Proteomes" id="UP000054279">
    <property type="component" value="Unassembled WGS sequence"/>
</dbReference>
<dbReference type="AlphaFoldDB" id="A0A0C9T1I7"/>
<feature type="compositionally biased region" description="Basic and acidic residues" evidence="1">
    <location>
        <begin position="322"/>
        <end position="333"/>
    </location>
</feature>
<evidence type="ECO:0000256" key="1">
    <source>
        <dbReference type="SAM" id="MobiDB-lite"/>
    </source>
</evidence>
<gene>
    <name evidence="2" type="ORF">M422DRAFT_786387</name>
</gene>
<dbReference type="HOGENOM" id="CLU_063497_0_0_1"/>
<feature type="compositionally biased region" description="Low complexity" evidence="1">
    <location>
        <begin position="303"/>
        <end position="314"/>
    </location>
</feature>
<reference evidence="2 3" key="1">
    <citation type="submission" date="2014-06" db="EMBL/GenBank/DDBJ databases">
        <title>Evolutionary Origins and Diversification of the Mycorrhizal Mutualists.</title>
        <authorList>
            <consortium name="DOE Joint Genome Institute"/>
            <consortium name="Mycorrhizal Genomics Consortium"/>
            <person name="Kohler A."/>
            <person name="Kuo A."/>
            <person name="Nagy L.G."/>
            <person name="Floudas D."/>
            <person name="Copeland A."/>
            <person name="Barry K.W."/>
            <person name="Cichocki N."/>
            <person name="Veneault-Fourrey C."/>
            <person name="LaButti K."/>
            <person name="Lindquist E.A."/>
            <person name="Lipzen A."/>
            <person name="Lundell T."/>
            <person name="Morin E."/>
            <person name="Murat C."/>
            <person name="Riley R."/>
            <person name="Ohm R."/>
            <person name="Sun H."/>
            <person name="Tunlid A."/>
            <person name="Henrissat B."/>
            <person name="Grigoriev I.V."/>
            <person name="Hibbett D.S."/>
            <person name="Martin F."/>
        </authorList>
    </citation>
    <scope>NUCLEOTIDE SEQUENCE [LARGE SCALE GENOMIC DNA]</scope>
    <source>
        <strain evidence="2 3">SS14</strain>
    </source>
</reference>